<accession>A0ACA9KRU2</accession>
<dbReference type="EMBL" id="CAJVPT010002764">
    <property type="protein sequence ID" value="CAG8487066.1"/>
    <property type="molecule type" value="Genomic_DNA"/>
</dbReference>
<gene>
    <name evidence="1" type="ORF">ACOLOM_LOCUS2230</name>
</gene>
<keyword evidence="2" id="KW-1185">Reference proteome</keyword>
<comment type="caution">
    <text evidence="1">The sequence shown here is derived from an EMBL/GenBank/DDBJ whole genome shotgun (WGS) entry which is preliminary data.</text>
</comment>
<evidence type="ECO:0000313" key="1">
    <source>
        <dbReference type="EMBL" id="CAG8487066.1"/>
    </source>
</evidence>
<dbReference type="Proteomes" id="UP000789525">
    <property type="component" value="Unassembled WGS sequence"/>
</dbReference>
<evidence type="ECO:0000313" key="2">
    <source>
        <dbReference type="Proteomes" id="UP000789525"/>
    </source>
</evidence>
<reference evidence="1" key="1">
    <citation type="submission" date="2021-06" db="EMBL/GenBank/DDBJ databases">
        <authorList>
            <person name="Kallberg Y."/>
            <person name="Tangrot J."/>
            <person name="Rosling A."/>
        </authorList>
    </citation>
    <scope>NUCLEOTIDE SEQUENCE</scope>
    <source>
        <strain evidence="1">CL356</strain>
    </source>
</reference>
<proteinExistence type="predicted"/>
<sequence length="159" mass="17919">MSGSYDLQSNYRPSFPPLITANDIVNIHMEKGLDNANKTLNAFLIYRVAYSREIAGQSVGNISKMASNSWKKETDHVKDFYKKMASEVKAIFKRKAPVCFVKFQDLPVVSSQYPPSSTDTFDERFLLDVPEEIFIKLIPDSLVPVYMDIGNLVDQTIGG</sequence>
<protein>
    <submittedName>
        <fullName evidence="1">2946_t:CDS:1</fullName>
    </submittedName>
</protein>
<organism evidence="1 2">
    <name type="scientific">Acaulospora colombiana</name>
    <dbReference type="NCBI Taxonomy" id="27376"/>
    <lineage>
        <taxon>Eukaryota</taxon>
        <taxon>Fungi</taxon>
        <taxon>Fungi incertae sedis</taxon>
        <taxon>Mucoromycota</taxon>
        <taxon>Glomeromycotina</taxon>
        <taxon>Glomeromycetes</taxon>
        <taxon>Diversisporales</taxon>
        <taxon>Acaulosporaceae</taxon>
        <taxon>Acaulospora</taxon>
    </lineage>
</organism>
<name>A0ACA9KRU2_9GLOM</name>